<dbReference type="GO" id="GO:0016020">
    <property type="term" value="C:membrane"/>
    <property type="evidence" value="ECO:0007669"/>
    <property type="project" value="EnsemblMetazoa"/>
</dbReference>
<dbReference type="AlphaFoldDB" id="B4JRT8"/>
<dbReference type="eggNOG" id="ENOG502TEG7">
    <property type="taxonomic scope" value="Eukaryota"/>
</dbReference>
<dbReference type="GO" id="GO:0005242">
    <property type="term" value="F:inward rectifier potassium channel activity"/>
    <property type="evidence" value="ECO:0007669"/>
    <property type="project" value="EnsemblMetazoa"/>
</dbReference>
<dbReference type="OMA" id="VSENAWT"/>
<organism evidence="3">
    <name type="scientific">Drosophila grimshawi</name>
    <name type="common">Hawaiian fruit fly</name>
    <name type="synonym">Idiomyia grimshawi</name>
    <dbReference type="NCBI Taxonomy" id="7222"/>
    <lineage>
        <taxon>Eukaryota</taxon>
        <taxon>Metazoa</taxon>
        <taxon>Ecdysozoa</taxon>
        <taxon>Arthropoda</taxon>
        <taxon>Hexapoda</taxon>
        <taxon>Insecta</taxon>
        <taxon>Pterygota</taxon>
        <taxon>Neoptera</taxon>
        <taxon>Endopterygota</taxon>
        <taxon>Diptera</taxon>
        <taxon>Brachycera</taxon>
        <taxon>Muscomorpha</taxon>
        <taxon>Ephydroidea</taxon>
        <taxon>Drosophilidae</taxon>
        <taxon>Drosophila</taxon>
        <taxon>Hawaiian Drosophila</taxon>
    </lineage>
</organism>
<sequence length="137" mass="14569">MIMDNSEAVGGESAWSKLLISEDKSKKAVIAKANIITKDSKESEPLNVEQLRGEAPTKTVTTIAVSSSADPITETSTNMEQSYNRSATYGSGMNSAGGESSNSGTLLSRKESFLGSCHRQLRRSIKAVSESPGPLTR</sequence>
<dbReference type="GO" id="GO:0035220">
    <property type="term" value="P:wing disc development"/>
    <property type="evidence" value="ECO:0007669"/>
    <property type="project" value="EnsemblMetazoa"/>
</dbReference>
<dbReference type="STRING" id="7222.B4JRT8"/>
<keyword evidence="3" id="KW-1185">Reference proteome</keyword>
<dbReference type="EMBL" id="CH916373">
    <property type="protein sequence ID" value="EDV94478.1"/>
    <property type="molecule type" value="Genomic_DNA"/>
</dbReference>
<accession>B4JRT8</accession>
<dbReference type="GO" id="GO:0042391">
    <property type="term" value="P:regulation of membrane potential"/>
    <property type="evidence" value="ECO:0007669"/>
    <property type="project" value="EnsemblMetazoa"/>
</dbReference>
<evidence type="ECO:0000313" key="2">
    <source>
        <dbReference type="EMBL" id="EDV94478.1"/>
    </source>
</evidence>
<feature type="region of interest" description="Disordered" evidence="1">
    <location>
        <begin position="85"/>
        <end position="105"/>
    </location>
</feature>
<evidence type="ECO:0000256" key="1">
    <source>
        <dbReference type="SAM" id="MobiDB-lite"/>
    </source>
</evidence>
<protein>
    <submittedName>
        <fullName evidence="2">GH19538</fullName>
    </submittedName>
</protein>
<dbReference type="Proteomes" id="UP000001070">
    <property type="component" value="Unassembled WGS sequence"/>
</dbReference>
<dbReference type="GO" id="GO:0045475">
    <property type="term" value="P:locomotor rhythm"/>
    <property type="evidence" value="ECO:0007669"/>
    <property type="project" value="EnsemblMetazoa"/>
</dbReference>
<evidence type="ECO:0000313" key="3">
    <source>
        <dbReference type="Proteomes" id="UP000001070"/>
    </source>
</evidence>
<dbReference type="PhylomeDB" id="B4JRT8"/>
<dbReference type="HOGENOM" id="CLU_1837201_0_0_1"/>
<gene>
    <name evidence="2" type="primary">Dgri\GH19538</name>
    <name evidence="2" type="ORF">Dgri_GH19538</name>
</gene>
<dbReference type="OrthoDB" id="273257at2759"/>
<name>B4JRT8_DROGR</name>
<proteinExistence type="predicted"/>
<reference evidence="2 3" key="1">
    <citation type="journal article" date="2007" name="Nature">
        <title>Evolution of genes and genomes on the Drosophila phylogeny.</title>
        <authorList>
            <consortium name="Drosophila 12 Genomes Consortium"/>
            <person name="Clark A.G."/>
            <person name="Eisen M.B."/>
            <person name="Smith D.R."/>
            <person name="Bergman C.M."/>
            <person name="Oliver B."/>
            <person name="Markow T.A."/>
            <person name="Kaufman T.C."/>
            <person name="Kellis M."/>
            <person name="Gelbart W."/>
            <person name="Iyer V.N."/>
            <person name="Pollard D.A."/>
            <person name="Sackton T.B."/>
            <person name="Larracuente A.M."/>
            <person name="Singh N.D."/>
            <person name="Abad J.P."/>
            <person name="Abt D.N."/>
            <person name="Adryan B."/>
            <person name="Aguade M."/>
            <person name="Akashi H."/>
            <person name="Anderson W.W."/>
            <person name="Aquadro C.F."/>
            <person name="Ardell D.H."/>
            <person name="Arguello R."/>
            <person name="Artieri C.G."/>
            <person name="Barbash D.A."/>
            <person name="Barker D."/>
            <person name="Barsanti P."/>
            <person name="Batterham P."/>
            <person name="Batzoglou S."/>
            <person name="Begun D."/>
            <person name="Bhutkar A."/>
            <person name="Blanco E."/>
            <person name="Bosak S.A."/>
            <person name="Bradley R.K."/>
            <person name="Brand A.D."/>
            <person name="Brent M.R."/>
            <person name="Brooks A.N."/>
            <person name="Brown R.H."/>
            <person name="Butlin R.K."/>
            <person name="Caggese C."/>
            <person name="Calvi B.R."/>
            <person name="Bernardo de Carvalho A."/>
            <person name="Caspi A."/>
            <person name="Castrezana S."/>
            <person name="Celniker S.E."/>
            <person name="Chang J.L."/>
            <person name="Chapple C."/>
            <person name="Chatterji S."/>
            <person name="Chinwalla A."/>
            <person name="Civetta A."/>
            <person name="Clifton S.W."/>
            <person name="Comeron J.M."/>
            <person name="Costello J.C."/>
            <person name="Coyne J.A."/>
            <person name="Daub J."/>
            <person name="David R.G."/>
            <person name="Delcher A.L."/>
            <person name="Delehaunty K."/>
            <person name="Do C.B."/>
            <person name="Ebling H."/>
            <person name="Edwards K."/>
            <person name="Eickbush T."/>
            <person name="Evans J.D."/>
            <person name="Filipski A."/>
            <person name="Findeiss S."/>
            <person name="Freyhult E."/>
            <person name="Fulton L."/>
            <person name="Fulton R."/>
            <person name="Garcia A.C."/>
            <person name="Gardiner A."/>
            <person name="Garfield D.A."/>
            <person name="Garvin B.E."/>
            <person name="Gibson G."/>
            <person name="Gilbert D."/>
            <person name="Gnerre S."/>
            <person name="Godfrey J."/>
            <person name="Good R."/>
            <person name="Gotea V."/>
            <person name="Gravely B."/>
            <person name="Greenberg A.J."/>
            <person name="Griffiths-Jones S."/>
            <person name="Gross S."/>
            <person name="Guigo R."/>
            <person name="Gustafson E.A."/>
            <person name="Haerty W."/>
            <person name="Hahn M.W."/>
            <person name="Halligan D.L."/>
            <person name="Halpern A.L."/>
            <person name="Halter G.M."/>
            <person name="Han M.V."/>
            <person name="Heger A."/>
            <person name="Hillier L."/>
            <person name="Hinrichs A.S."/>
            <person name="Holmes I."/>
            <person name="Hoskins R.A."/>
            <person name="Hubisz M.J."/>
            <person name="Hultmark D."/>
            <person name="Huntley M.A."/>
            <person name="Jaffe D.B."/>
            <person name="Jagadeeshan S."/>
            <person name="Jeck W.R."/>
            <person name="Johnson J."/>
            <person name="Jones C.D."/>
            <person name="Jordan W.C."/>
            <person name="Karpen G.H."/>
            <person name="Kataoka E."/>
            <person name="Keightley P.D."/>
            <person name="Kheradpour P."/>
            <person name="Kirkness E.F."/>
            <person name="Koerich L.B."/>
            <person name="Kristiansen K."/>
            <person name="Kudrna D."/>
            <person name="Kulathinal R.J."/>
            <person name="Kumar S."/>
            <person name="Kwok R."/>
            <person name="Lander E."/>
            <person name="Langley C.H."/>
            <person name="Lapoint R."/>
            <person name="Lazzaro B.P."/>
            <person name="Lee S.J."/>
            <person name="Levesque L."/>
            <person name="Li R."/>
            <person name="Lin C.F."/>
            <person name="Lin M.F."/>
            <person name="Lindblad-Toh K."/>
            <person name="Llopart A."/>
            <person name="Long M."/>
            <person name="Low L."/>
            <person name="Lozovsky E."/>
            <person name="Lu J."/>
            <person name="Luo M."/>
            <person name="Machado C.A."/>
            <person name="Makalowski W."/>
            <person name="Marzo M."/>
            <person name="Matsuda M."/>
            <person name="Matzkin L."/>
            <person name="McAllister B."/>
            <person name="McBride C.S."/>
            <person name="McKernan B."/>
            <person name="McKernan K."/>
            <person name="Mendez-Lago M."/>
            <person name="Minx P."/>
            <person name="Mollenhauer M.U."/>
            <person name="Montooth K."/>
            <person name="Mount S.M."/>
            <person name="Mu X."/>
            <person name="Myers E."/>
            <person name="Negre B."/>
            <person name="Newfeld S."/>
            <person name="Nielsen R."/>
            <person name="Noor M.A."/>
            <person name="O'Grady P."/>
            <person name="Pachter L."/>
            <person name="Papaceit M."/>
            <person name="Parisi M.J."/>
            <person name="Parisi M."/>
            <person name="Parts L."/>
            <person name="Pedersen J.S."/>
            <person name="Pesole G."/>
            <person name="Phillippy A.M."/>
            <person name="Ponting C.P."/>
            <person name="Pop M."/>
            <person name="Porcelli D."/>
            <person name="Powell J.R."/>
            <person name="Prohaska S."/>
            <person name="Pruitt K."/>
            <person name="Puig M."/>
            <person name="Quesneville H."/>
            <person name="Ram K.R."/>
            <person name="Rand D."/>
            <person name="Rasmussen M.D."/>
            <person name="Reed L.K."/>
            <person name="Reenan R."/>
            <person name="Reily A."/>
            <person name="Remington K.A."/>
            <person name="Rieger T.T."/>
            <person name="Ritchie M.G."/>
            <person name="Robin C."/>
            <person name="Rogers Y.H."/>
            <person name="Rohde C."/>
            <person name="Rozas J."/>
            <person name="Rubenfield M.J."/>
            <person name="Ruiz A."/>
            <person name="Russo S."/>
            <person name="Salzberg S.L."/>
            <person name="Sanchez-Gracia A."/>
            <person name="Saranga D.J."/>
            <person name="Sato H."/>
            <person name="Schaeffer S.W."/>
            <person name="Schatz M.C."/>
            <person name="Schlenke T."/>
            <person name="Schwartz R."/>
            <person name="Segarra C."/>
            <person name="Singh R.S."/>
            <person name="Sirot L."/>
            <person name="Sirota M."/>
            <person name="Sisneros N.B."/>
            <person name="Smith C.D."/>
            <person name="Smith T.F."/>
            <person name="Spieth J."/>
            <person name="Stage D.E."/>
            <person name="Stark A."/>
            <person name="Stephan W."/>
            <person name="Strausberg R.L."/>
            <person name="Strempel S."/>
            <person name="Sturgill D."/>
            <person name="Sutton G."/>
            <person name="Sutton G.G."/>
            <person name="Tao W."/>
            <person name="Teichmann S."/>
            <person name="Tobari Y.N."/>
            <person name="Tomimura Y."/>
            <person name="Tsolas J.M."/>
            <person name="Valente V.L."/>
            <person name="Venter E."/>
            <person name="Venter J.C."/>
            <person name="Vicario S."/>
            <person name="Vieira F.G."/>
            <person name="Vilella A.J."/>
            <person name="Villasante A."/>
            <person name="Walenz B."/>
            <person name="Wang J."/>
            <person name="Wasserman M."/>
            <person name="Watts T."/>
            <person name="Wilson D."/>
            <person name="Wilson R.K."/>
            <person name="Wing R.A."/>
            <person name="Wolfner M.F."/>
            <person name="Wong A."/>
            <person name="Wong G.K."/>
            <person name="Wu C.I."/>
            <person name="Wu G."/>
            <person name="Yamamoto D."/>
            <person name="Yang H.P."/>
            <person name="Yang S.P."/>
            <person name="Yorke J.A."/>
            <person name="Yoshida K."/>
            <person name="Zdobnov E."/>
            <person name="Zhang P."/>
            <person name="Zhang Y."/>
            <person name="Zimin A.V."/>
            <person name="Baldwin J."/>
            <person name="Abdouelleil A."/>
            <person name="Abdulkadir J."/>
            <person name="Abebe A."/>
            <person name="Abera B."/>
            <person name="Abreu J."/>
            <person name="Acer S.C."/>
            <person name="Aftuck L."/>
            <person name="Alexander A."/>
            <person name="An P."/>
            <person name="Anderson E."/>
            <person name="Anderson S."/>
            <person name="Arachi H."/>
            <person name="Azer M."/>
            <person name="Bachantsang P."/>
            <person name="Barry A."/>
            <person name="Bayul T."/>
            <person name="Berlin A."/>
            <person name="Bessette D."/>
            <person name="Bloom T."/>
            <person name="Blye J."/>
            <person name="Boguslavskiy L."/>
            <person name="Bonnet C."/>
            <person name="Boukhgalter B."/>
            <person name="Bourzgui I."/>
            <person name="Brown A."/>
            <person name="Cahill P."/>
            <person name="Channer S."/>
            <person name="Cheshatsang Y."/>
            <person name="Chuda L."/>
            <person name="Citroen M."/>
            <person name="Collymore A."/>
            <person name="Cooke P."/>
            <person name="Costello M."/>
            <person name="D'Aco K."/>
            <person name="Daza R."/>
            <person name="De Haan G."/>
            <person name="DeGray S."/>
            <person name="DeMaso C."/>
            <person name="Dhargay N."/>
            <person name="Dooley K."/>
            <person name="Dooley E."/>
            <person name="Doricent M."/>
            <person name="Dorje P."/>
            <person name="Dorjee K."/>
            <person name="Dupes A."/>
            <person name="Elong R."/>
            <person name="Falk J."/>
            <person name="Farina A."/>
            <person name="Faro S."/>
            <person name="Ferguson D."/>
            <person name="Fisher S."/>
            <person name="Foley C.D."/>
            <person name="Franke A."/>
            <person name="Friedrich D."/>
            <person name="Gadbois L."/>
            <person name="Gearin G."/>
            <person name="Gearin C.R."/>
            <person name="Giannoukos G."/>
            <person name="Goode T."/>
            <person name="Graham J."/>
            <person name="Grandbois E."/>
            <person name="Grewal S."/>
            <person name="Gyaltsen K."/>
            <person name="Hafez N."/>
            <person name="Hagos B."/>
            <person name="Hall J."/>
            <person name="Henson C."/>
            <person name="Hollinger A."/>
            <person name="Honan T."/>
            <person name="Huard M.D."/>
            <person name="Hughes L."/>
            <person name="Hurhula B."/>
            <person name="Husby M.E."/>
            <person name="Kamat A."/>
            <person name="Kanga B."/>
            <person name="Kashin S."/>
            <person name="Khazanovich D."/>
            <person name="Kisner P."/>
            <person name="Lance K."/>
            <person name="Lara M."/>
            <person name="Lee W."/>
            <person name="Lennon N."/>
            <person name="Letendre F."/>
            <person name="LeVine R."/>
            <person name="Lipovsky A."/>
            <person name="Liu X."/>
            <person name="Liu J."/>
            <person name="Liu S."/>
            <person name="Lokyitsang T."/>
            <person name="Lokyitsang Y."/>
            <person name="Lubonja R."/>
            <person name="Lui A."/>
            <person name="MacDonald P."/>
            <person name="Magnisalis V."/>
            <person name="Maru K."/>
            <person name="Matthews C."/>
            <person name="McCusker W."/>
            <person name="McDonough S."/>
            <person name="Mehta T."/>
            <person name="Meldrim J."/>
            <person name="Meneus L."/>
            <person name="Mihai O."/>
            <person name="Mihalev A."/>
            <person name="Mihova T."/>
            <person name="Mittelman R."/>
            <person name="Mlenga V."/>
            <person name="Montmayeur A."/>
            <person name="Mulrain L."/>
            <person name="Navidi A."/>
            <person name="Naylor J."/>
            <person name="Negash T."/>
            <person name="Nguyen T."/>
            <person name="Nguyen N."/>
            <person name="Nicol R."/>
            <person name="Norbu C."/>
            <person name="Norbu N."/>
            <person name="Novod N."/>
            <person name="O'Neill B."/>
            <person name="Osman S."/>
            <person name="Markiewicz E."/>
            <person name="Oyono O.L."/>
            <person name="Patti C."/>
            <person name="Phunkhang P."/>
            <person name="Pierre F."/>
            <person name="Priest M."/>
            <person name="Raghuraman S."/>
            <person name="Rege F."/>
            <person name="Reyes R."/>
            <person name="Rise C."/>
            <person name="Rogov P."/>
            <person name="Ross K."/>
            <person name="Ryan E."/>
            <person name="Settipalli S."/>
            <person name="Shea T."/>
            <person name="Sherpa N."/>
            <person name="Shi L."/>
            <person name="Shih D."/>
            <person name="Sparrow T."/>
            <person name="Spaulding J."/>
            <person name="Stalker J."/>
            <person name="Stange-Thomann N."/>
            <person name="Stavropoulos S."/>
            <person name="Stone C."/>
            <person name="Strader C."/>
            <person name="Tesfaye S."/>
            <person name="Thomson T."/>
            <person name="Thoulutsang Y."/>
            <person name="Thoulutsang D."/>
            <person name="Topham K."/>
            <person name="Topping I."/>
            <person name="Tsamla T."/>
            <person name="Vassiliev H."/>
            <person name="Vo A."/>
            <person name="Wangchuk T."/>
            <person name="Wangdi T."/>
            <person name="Weiand M."/>
            <person name="Wilkinson J."/>
            <person name="Wilson A."/>
            <person name="Yadav S."/>
            <person name="Young G."/>
            <person name="Yu Q."/>
            <person name="Zembek L."/>
            <person name="Zhong D."/>
            <person name="Zimmer A."/>
            <person name="Zwirko Z."/>
            <person name="Jaffe D.B."/>
            <person name="Alvarez P."/>
            <person name="Brockman W."/>
            <person name="Butler J."/>
            <person name="Chin C."/>
            <person name="Gnerre S."/>
            <person name="Grabherr M."/>
            <person name="Kleber M."/>
            <person name="Mauceli E."/>
            <person name="MacCallum I."/>
        </authorList>
    </citation>
    <scope>NUCLEOTIDE SEQUENCE [LARGE SCALE GENOMIC DNA]</scope>
    <source>
        <strain evidence="3">Tucson 15287-2541.00</strain>
    </source>
</reference>